<dbReference type="OrthoDB" id="81706at2"/>
<dbReference type="EMBL" id="AP019846">
    <property type="protein sequence ID" value="BBM60547.1"/>
    <property type="molecule type" value="Genomic_DNA"/>
</dbReference>
<sequence length="218" mass="25875">MKKILFLIMMVMAGNIFAVNNSTEDRAIQKMLRSRLQSYFFTIVNEGIRDNEKKLEKEAYNRLFKDYVISNSLKREIVEKYVREISRITANETRLKFDIKQINYISDEEAEAIYDIRSKSLRTVSDMLDLDEETERKILEKSKISRDEFEEIMRKKGNEPIKRNYYNIAIQERINMFEQEAKKVTEEEVIVQDLPAILKKVNGKWKAENLEKIIKGSN</sequence>
<feature type="chain" id="PRO_5022187364" evidence="1">
    <location>
        <begin position="19"/>
        <end position="218"/>
    </location>
</feature>
<organism evidence="2 3">
    <name type="scientific">Leptotrichia hongkongensis</name>
    <dbReference type="NCBI Taxonomy" id="554406"/>
    <lineage>
        <taxon>Bacteria</taxon>
        <taxon>Fusobacteriati</taxon>
        <taxon>Fusobacteriota</taxon>
        <taxon>Fusobacteriia</taxon>
        <taxon>Fusobacteriales</taxon>
        <taxon>Leptotrichiaceae</taxon>
        <taxon>Leptotrichia</taxon>
    </lineage>
</organism>
<proteinExistence type="predicted"/>
<dbReference type="Proteomes" id="UP000321561">
    <property type="component" value="Chromosome"/>
</dbReference>
<evidence type="ECO:0000313" key="2">
    <source>
        <dbReference type="EMBL" id="BBM60547.1"/>
    </source>
</evidence>
<evidence type="ECO:0000313" key="3">
    <source>
        <dbReference type="Proteomes" id="UP000321561"/>
    </source>
</evidence>
<evidence type="ECO:0000256" key="1">
    <source>
        <dbReference type="SAM" id="SignalP"/>
    </source>
</evidence>
<name>A0A510L9Z8_9FUSO</name>
<reference evidence="2 3" key="1">
    <citation type="submission" date="2019-07" db="EMBL/GenBank/DDBJ databases">
        <title>Complete Genome Sequence of Leptotrichia hongkongensis Strain JMUB5056.</title>
        <authorList>
            <person name="Watanabe S."/>
            <person name="Cui L."/>
        </authorList>
    </citation>
    <scope>NUCLEOTIDE SEQUENCE [LARGE SCALE GENOMIC DNA]</scope>
    <source>
        <strain evidence="2 3">JMUB5056</strain>
    </source>
</reference>
<feature type="signal peptide" evidence="1">
    <location>
        <begin position="1"/>
        <end position="18"/>
    </location>
</feature>
<accession>A0A510L9Z8</accession>
<gene>
    <name evidence="2" type="ORF">JMUB5056_2171</name>
</gene>
<dbReference type="KEGG" id="lhg:JMUB5056_2171"/>
<protein>
    <submittedName>
        <fullName evidence="2">Uncharacterized protein</fullName>
    </submittedName>
</protein>
<keyword evidence="1" id="KW-0732">Signal</keyword>
<dbReference type="RefSeq" id="WP_147006358.1">
    <property type="nucleotide sequence ID" value="NZ_AP019846.1"/>
</dbReference>
<dbReference type="AlphaFoldDB" id="A0A510L9Z8"/>